<dbReference type="Proteomes" id="UP000692954">
    <property type="component" value="Unassembled WGS sequence"/>
</dbReference>
<accession>A0A8S1MDH2</accession>
<proteinExistence type="predicted"/>
<reference evidence="1" key="1">
    <citation type="submission" date="2021-01" db="EMBL/GenBank/DDBJ databases">
        <authorList>
            <consortium name="Genoscope - CEA"/>
            <person name="William W."/>
        </authorList>
    </citation>
    <scope>NUCLEOTIDE SEQUENCE</scope>
</reference>
<sequence>MLMANFNRQGYTKKKFMKLKVRFIQLSLFNTINNI</sequence>
<name>A0A8S1MDH2_9CILI</name>
<evidence type="ECO:0000313" key="2">
    <source>
        <dbReference type="Proteomes" id="UP000692954"/>
    </source>
</evidence>
<evidence type="ECO:0000313" key="1">
    <source>
        <dbReference type="EMBL" id="CAD8078318.1"/>
    </source>
</evidence>
<comment type="caution">
    <text evidence="1">The sequence shown here is derived from an EMBL/GenBank/DDBJ whole genome shotgun (WGS) entry which is preliminary data.</text>
</comment>
<keyword evidence="2" id="KW-1185">Reference proteome</keyword>
<gene>
    <name evidence="1" type="ORF">PSON_ATCC_30995.1.T0370234</name>
</gene>
<protein>
    <submittedName>
        <fullName evidence="1">Uncharacterized protein</fullName>
    </submittedName>
</protein>
<dbReference type="AlphaFoldDB" id="A0A8S1MDH2"/>
<organism evidence="1 2">
    <name type="scientific">Paramecium sonneborni</name>
    <dbReference type="NCBI Taxonomy" id="65129"/>
    <lineage>
        <taxon>Eukaryota</taxon>
        <taxon>Sar</taxon>
        <taxon>Alveolata</taxon>
        <taxon>Ciliophora</taxon>
        <taxon>Intramacronucleata</taxon>
        <taxon>Oligohymenophorea</taxon>
        <taxon>Peniculida</taxon>
        <taxon>Parameciidae</taxon>
        <taxon>Paramecium</taxon>
    </lineage>
</organism>
<dbReference type="EMBL" id="CAJJDN010000037">
    <property type="protein sequence ID" value="CAD8078318.1"/>
    <property type="molecule type" value="Genomic_DNA"/>
</dbReference>